<name>A0A9N9BYT3_9GLOM</name>
<evidence type="ECO:0000313" key="2">
    <source>
        <dbReference type="Proteomes" id="UP000789706"/>
    </source>
</evidence>
<keyword evidence="2" id="KW-1185">Reference proteome</keyword>
<protein>
    <submittedName>
        <fullName evidence="1">8133_t:CDS:1</fullName>
    </submittedName>
</protein>
<gene>
    <name evidence="1" type="ORF">DEBURN_LOCUS8561</name>
</gene>
<accession>A0A9N9BYT3</accession>
<evidence type="ECO:0000313" key="1">
    <source>
        <dbReference type="EMBL" id="CAG8580788.1"/>
    </source>
</evidence>
<dbReference type="AlphaFoldDB" id="A0A9N9BYT3"/>
<reference evidence="1" key="1">
    <citation type="submission" date="2021-06" db="EMBL/GenBank/DDBJ databases">
        <authorList>
            <person name="Kallberg Y."/>
            <person name="Tangrot J."/>
            <person name="Rosling A."/>
        </authorList>
    </citation>
    <scope>NUCLEOTIDE SEQUENCE</scope>
    <source>
        <strain evidence="1">AZ414A</strain>
    </source>
</reference>
<organism evidence="1 2">
    <name type="scientific">Diversispora eburnea</name>
    <dbReference type="NCBI Taxonomy" id="1213867"/>
    <lineage>
        <taxon>Eukaryota</taxon>
        <taxon>Fungi</taxon>
        <taxon>Fungi incertae sedis</taxon>
        <taxon>Mucoromycota</taxon>
        <taxon>Glomeromycotina</taxon>
        <taxon>Glomeromycetes</taxon>
        <taxon>Diversisporales</taxon>
        <taxon>Diversisporaceae</taxon>
        <taxon>Diversispora</taxon>
    </lineage>
</organism>
<dbReference type="EMBL" id="CAJVPK010001295">
    <property type="protein sequence ID" value="CAG8580788.1"/>
    <property type="molecule type" value="Genomic_DNA"/>
</dbReference>
<dbReference type="OrthoDB" id="2372098at2759"/>
<proteinExistence type="predicted"/>
<comment type="caution">
    <text evidence="1">The sequence shown here is derived from an EMBL/GenBank/DDBJ whole genome shotgun (WGS) entry which is preliminary data.</text>
</comment>
<dbReference type="Proteomes" id="UP000789706">
    <property type="component" value="Unassembled WGS sequence"/>
</dbReference>
<sequence>MAAFENVSHIYDISVNKLANFNTTRGESDGLRKLVLLNNFVYTKFVVPEQLEQLSIPSQQRFDPLEELWLDDDDVKKDEENWLDACLDDSSYESIIETTESNKGKGFHPYWKDNSIISPRSQISLPSPSSHSPISPPSIESYRPFFDLNNNIPCLLDYHNQQQSSIPPSQIISSTKRSKDDFDILYSLTTSPRNLGNLDQGAIIDMFNMLDCI</sequence>